<sequence>MVELHPGRLRCRTVVYVVVILTLIATVFISRLSVSRRTPRKKIKEKSRKRQQERDYIDVTRIEHKVQTQFLEPTDEALNETLYAPTSRRRRKNHCKVFRGSTEGPKHCVPLKTKYGETPICIFDPVEDRMISSYIRDYGTWEPDLVNMTIDILQANPAMQFIDLGCNLGVFTLSVAKLGRRVVSVDILSRALDNLQHSLKLGNLTENVTLILNAMSNTREKVKINLVPDNIGGSHVGQHGDMGQHEELIYSIIMDDLLEIIDSGEVFVKMDIEGHEQKALENSKEFFHKANVKFLLMEWMLHKGKPSGDKIIKYLLSNGLLPYLDYNLREVLPLGRASFWPDNVLWAKR</sequence>
<dbReference type="Pfam" id="PF05050">
    <property type="entry name" value="Methyltransf_21"/>
    <property type="match status" value="1"/>
</dbReference>
<accession>A0A210PEI7</accession>
<evidence type="ECO:0000259" key="2">
    <source>
        <dbReference type="Pfam" id="PF05050"/>
    </source>
</evidence>
<evidence type="ECO:0000256" key="1">
    <source>
        <dbReference type="SAM" id="Phobius"/>
    </source>
</evidence>
<organism evidence="3 4">
    <name type="scientific">Mizuhopecten yessoensis</name>
    <name type="common">Japanese scallop</name>
    <name type="synonym">Patinopecten yessoensis</name>
    <dbReference type="NCBI Taxonomy" id="6573"/>
    <lineage>
        <taxon>Eukaryota</taxon>
        <taxon>Metazoa</taxon>
        <taxon>Spiralia</taxon>
        <taxon>Lophotrochozoa</taxon>
        <taxon>Mollusca</taxon>
        <taxon>Bivalvia</taxon>
        <taxon>Autobranchia</taxon>
        <taxon>Pteriomorphia</taxon>
        <taxon>Pectinida</taxon>
        <taxon>Pectinoidea</taxon>
        <taxon>Pectinidae</taxon>
        <taxon>Mizuhopecten</taxon>
    </lineage>
</organism>
<dbReference type="EMBL" id="NEDP02076747">
    <property type="protein sequence ID" value="OWF34899.1"/>
    <property type="molecule type" value="Genomic_DNA"/>
</dbReference>
<name>A0A210PEI7_MIZYE</name>
<keyword evidence="4" id="KW-1185">Reference proteome</keyword>
<feature type="domain" description="Methyltransferase FkbM" evidence="2">
    <location>
        <begin position="184"/>
        <end position="319"/>
    </location>
</feature>
<dbReference type="InterPro" id="IPR006342">
    <property type="entry name" value="FkbM_mtfrase"/>
</dbReference>
<evidence type="ECO:0000313" key="4">
    <source>
        <dbReference type="Proteomes" id="UP000242188"/>
    </source>
</evidence>
<dbReference type="AlphaFoldDB" id="A0A210PEI7"/>
<comment type="caution">
    <text evidence="3">The sequence shown here is derived from an EMBL/GenBank/DDBJ whole genome shotgun (WGS) entry which is preliminary data.</text>
</comment>
<protein>
    <recommendedName>
        <fullName evidence="2">Methyltransferase FkbM domain-containing protein</fullName>
    </recommendedName>
</protein>
<reference evidence="3 4" key="1">
    <citation type="journal article" date="2017" name="Nat. Ecol. Evol.">
        <title>Scallop genome provides insights into evolution of bilaterian karyotype and development.</title>
        <authorList>
            <person name="Wang S."/>
            <person name="Zhang J."/>
            <person name="Jiao W."/>
            <person name="Li J."/>
            <person name="Xun X."/>
            <person name="Sun Y."/>
            <person name="Guo X."/>
            <person name="Huan P."/>
            <person name="Dong B."/>
            <person name="Zhang L."/>
            <person name="Hu X."/>
            <person name="Sun X."/>
            <person name="Wang J."/>
            <person name="Zhao C."/>
            <person name="Wang Y."/>
            <person name="Wang D."/>
            <person name="Huang X."/>
            <person name="Wang R."/>
            <person name="Lv J."/>
            <person name="Li Y."/>
            <person name="Zhang Z."/>
            <person name="Liu B."/>
            <person name="Lu W."/>
            <person name="Hui Y."/>
            <person name="Liang J."/>
            <person name="Zhou Z."/>
            <person name="Hou R."/>
            <person name="Li X."/>
            <person name="Liu Y."/>
            <person name="Li H."/>
            <person name="Ning X."/>
            <person name="Lin Y."/>
            <person name="Zhao L."/>
            <person name="Xing Q."/>
            <person name="Dou J."/>
            <person name="Li Y."/>
            <person name="Mao J."/>
            <person name="Guo H."/>
            <person name="Dou H."/>
            <person name="Li T."/>
            <person name="Mu C."/>
            <person name="Jiang W."/>
            <person name="Fu Q."/>
            <person name="Fu X."/>
            <person name="Miao Y."/>
            <person name="Liu J."/>
            <person name="Yu Q."/>
            <person name="Li R."/>
            <person name="Liao H."/>
            <person name="Li X."/>
            <person name="Kong Y."/>
            <person name="Jiang Z."/>
            <person name="Chourrout D."/>
            <person name="Li R."/>
            <person name="Bao Z."/>
        </authorList>
    </citation>
    <scope>NUCLEOTIDE SEQUENCE [LARGE SCALE GENOMIC DNA]</scope>
    <source>
        <strain evidence="3 4">PY_sf001</strain>
    </source>
</reference>
<feature type="transmembrane region" description="Helical" evidence="1">
    <location>
        <begin position="14"/>
        <end position="34"/>
    </location>
</feature>
<dbReference type="InterPro" id="IPR052514">
    <property type="entry name" value="SAM-dependent_MTase"/>
</dbReference>
<keyword evidence="1" id="KW-0472">Membrane</keyword>
<dbReference type="SUPFAM" id="SSF53335">
    <property type="entry name" value="S-adenosyl-L-methionine-dependent methyltransferases"/>
    <property type="match status" value="1"/>
</dbReference>
<dbReference type="PANTHER" id="PTHR34203:SF15">
    <property type="entry name" value="SLL1173 PROTEIN"/>
    <property type="match status" value="1"/>
</dbReference>
<dbReference type="NCBIfam" id="TIGR01444">
    <property type="entry name" value="fkbM_fam"/>
    <property type="match status" value="1"/>
</dbReference>
<dbReference type="Proteomes" id="UP000242188">
    <property type="component" value="Unassembled WGS sequence"/>
</dbReference>
<dbReference type="CDD" id="cd02440">
    <property type="entry name" value="AdoMet_MTases"/>
    <property type="match status" value="1"/>
</dbReference>
<gene>
    <name evidence="3" type="ORF">KP79_PYT08695</name>
</gene>
<dbReference type="Gene3D" id="3.40.50.150">
    <property type="entry name" value="Vaccinia Virus protein VP39"/>
    <property type="match status" value="1"/>
</dbReference>
<evidence type="ECO:0000313" key="3">
    <source>
        <dbReference type="EMBL" id="OWF34899.1"/>
    </source>
</evidence>
<dbReference type="InterPro" id="IPR029063">
    <property type="entry name" value="SAM-dependent_MTases_sf"/>
</dbReference>
<dbReference type="PANTHER" id="PTHR34203">
    <property type="entry name" value="METHYLTRANSFERASE, FKBM FAMILY PROTEIN"/>
    <property type="match status" value="1"/>
</dbReference>
<proteinExistence type="predicted"/>
<keyword evidence="1" id="KW-1133">Transmembrane helix</keyword>
<keyword evidence="1" id="KW-0812">Transmembrane</keyword>
<dbReference type="OrthoDB" id="430136at2759"/>